<evidence type="ECO:0000313" key="1">
    <source>
        <dbReference type="EMBL" id="SFF08044.1"/>
    </source>
</evidence>
<dbReference type="Proteomes" id="UP000183410">
    <property type="component" value="Unassembled WGS sequence"/>
</dbReference>
<sequence length="73" mass="8084">MGYQQAENDQKKENGQADELLEEELEEVVGGLATVSIPRCKLCHVRIAVYDMTVCAVCFRKTQVSHGGEDGQQ</sequence>
<dbReference type="EMBL" id="FONN01000013">
    <property type="protein sequence ID" value="SFF08044.1"/>
    <property type="molecule type" value="Genomic_DNA"/>
</dbReference>
<accession>A0A1I2FRJ8</accession>
<keyword evidence="2" id="KW-1185">Reference proteome</keyword>
<dbReference type="AlphaFoldDB" id="A0A1I2FRJ8"/>
<name>A0A1I2FRJ8_9BACL</name>
<evidence type="ECO:0000313" key="2">
    <source>
        <dbReference type="Proteomes" id="UP000183410"/>
    </source>
</evidence>
<dbReference type="OrthoDB" id="2662919at2"/>
<organism evidence="1 2">
    <name type="scientific">Paenibacillus algorifonticola</name>
    <dbReference type="NCBI Taxonomy" id="684063"/>
    <lineage>
        <taxon>Bacteria</taxon>
        <taxon>Bacillati</taxon>
        <taxon>Bacillota</taxon>
        <taxon>Bacilli</taxon>
        <taxon>Bacillales</taxon>
        <taxon>Paenibacillaceae</taxon>
        <taxon>Paenibacillus</taxon>
    </lineage>
</organism>
<dbReference type="RefSeq" id="WP_046232888.1">
    <property type="nucleotide sequence ID" value="NZ_FONN01000013.1"/>
</dbReference>
<reference evidence="2" key="1">
    <citation type="submission" date="2016-10" db="EMBL/GenBank/DDBJ databases">
        <authorList>
            <person name="Varghese N."/>
            <person name="Submissions S."/>
        </authorList>
    </citation>
    <scope>NUCLEOTIDE SEQUENCE [LARGE SCALE GENOMIC DNA]</scope>
    <source>
        <strain evidence="2">CGMCC 1.10223</strain>
    </source>
</reference>
<gene>
    <name evidence="1" type="ORF">SAMN04487969_11373</name>
</gene>
<protein>
    <submittedName>
        <fullName evidence="1">Uncharacterized protein</fullName>
    </submittedName>
</protein>
<proteinExistence type="predicted"/>